<dbReference type="OrthoDB" id="2744543at2759"/>
<evidence type="ECO:0000313" key="1">
    <source>
        <dbReference type="EMBL" id="OCK80771.1"/>
    </source>
</evidence>
<protein>
    <submittedName>
        <fullName evidence="1">Uncharacterized protein</fullName>
    </submittedName>
</protein>
<name>A0A8E2EBK9_9PEZI</name>
<dbReference type="AlphaFoldDB" id="A0A8E2EBK9"/>
<proteinExistence type="predicted"/>
<accession>A0A8E2EBK9</accession>
<organism evidence="1 2">
    <name type="scientific">Lepidopterella palustris CBS 459.81</name>
    <dbReference type="NCBI Taxonomy" id="1314670"/>
    <lineage>
        <taxon>Eukaryota</taxon>
        <taxon>Fungi</taxon>
        <taxon>Dikarya</taxon>
        <taxon>Ascomycota</taxon>
        <taxon>Pezizomycotina</taxon>
        <taxon>Dothideomycetes</taxon>
        <taxon>Pleosporomycetidae</taxon>
        <taxon>Mytilinidiales</taxon>
        <taxon>Argynnaceae</taxon>
        <taxon>Lepidopterella</taxon>
    </lineage>
</organism>
<evidence type="ECO:0000313" key="2">
    <source>
        <dbReference type="Proteomes" id="UP000250266"/>
    </source>
</evidence>
<keyword evidence="2" id="KW-1185">Reference proteome</keyword>
<dbReference type="Gene3D" id="3.40.630.30">
    <property type="match status" value="1"/>
</dbReference>
<dbReference type="EMBL" id="KV744946">
    <property type="protein sequence ID" value="OCK80771.1"/>
    <property type="molecule type" value="Genomic_DNA"/>
</dbReference>
<feature type="non-terminal residue" evidence="1">
    <location>
        <position position="1"/>
    </location>
</feature>
<dbReference type="Proteomes" id="UP000250266">
    <property type="component" value="Unassembled WGS sequence"/>
</dbReference>
<sequence>PAPNAYYALCASAGLAPPPLSAIPRSLSNSVASYVAFEAANMVSPTQAADYQAPITMSRLIRVGALFVQVVDMAVKSRPSRKGFVS</sequence>
<gene>
    <name evidence="1" type="ORF">K432DRAFT_296965</name>
</gene>
<reference evidence="1 2" key="1">
    <citation type="journal article" date="2016" name="Nat. Commun.">
        <title>Ectomycorrhizal ecology is imprinted in the genome of the dominant symbiotic fungus Cenococcum geophilum.</title>
        <authorList>
            <consortium name="DOE Joint Genome Institute"/>
            <person name="Peter M."/>
            <person name="Kohler A."/>
            <person name="Ohm R.A."/>
            <person name="Kuo A."/>
            <person name="Krutzmann J."/>
            <person name="Morin E."/>
            <person name="Arend M."/>
            <person name="Barry K.W."/>
            <person name="Binder M."/>
            <person name="Choi C."/>
            <person name="Clum A."/>
            <person name="Copeland A."/>
            <person name="Grisel N."/>
            <person name="Haridas S."/>
            <person name="Kipfer T."/>
            <person name="LaButti K."/>
            <person name="Lindquist E."/>
            <person name="Lipzen A."/>
            <person name="Maire R."/>
            <person name="Meier B."/>
            <person name="Mihaltcheva S."/>
            <person name="Molinier V."/>
            <person name="Murat C."/>
            <person name="Poggeler S."/>
            <person name="Quandt C.A."/>
            <person name="Sperisen C."/>
            <person name="Tritt A."/>
            <person name="Tisserant E."/>
            <person name="Crous P.W."/>
            <person name="Henrissat B."/>
            <person name="Nehls U."/>
            <person name="Egli S."/>
            <person name="Spatafora J.W."/>
            <person name="Grigoriev I.V."/>
            <person name="Martin F.M."/>
        </authorList>
    </citation>
    <scope>NUCLEOTIDE SEQUENCE [LARGE SCALE GENOMIC DNA]</scope>
    <source>
        <strain evidence="1 2">CBS 459.81</strain>
    </source>
</reference>